<protein>
    <submittedName>
        <fullName evidence="2">Putative ATPase with chaperone activity</fullName>
    </submittedName>
</protein>
<accession>A0A7X0HTT0</accession>
<dbReference type="InterPro" id="IPR000523">
    <property type="entry name" value="Mg_chelatse_chII-like_cat_dom"/>
</dbReference>
<comment type="caution">
    <text evidence="2">The sequence shown here is derived from an EMBL/GenBank/DDBJ whole genome shotgun (WGS) entry which is preliminary data.</text>
</comment>
<evidence type="ECO:0000313" key="3">
    <source>
        <dbReference type="Proteomes" id="UP000531594"/>
    </source>
</evidence>
<name>A0A7X0HTT0_9BACI</name>
<keyword evidence="3" id="KW-1185">Reference proteome</keyword>
<dbReference type="AlphaFoldDB" id="A0A7X0HTT0"/>
<dbReference type="Gene3D" id="3.40.50.300">
    <property type="entry name" value="P-loop containing nucleotide triphosphate hydrolases"/>
    <property type="match status" value="1"/>
</dbReference>
<sequence>MAAKFLGFKRAYLPYDPLIPLDMLEGLECIVVQHINDVLQHLAGQTLLPLHIPLQTIDLAAQPFEHSRDFRDIIGYEQAKWAFEIAAAGEHNVLMSGPPGYGKSLFAETFSSILPPLTRAAQLEVISLYQLAKEYLPSSKIAPYRNPHHSASAHAYRRRLLSKTRRNLTRPPGYFVS</sequence>
<dbReference type="EMBL" id="JACHGK010000013">
    <property type="protein sequence ID" value="MBB6446708.1"/>
    <property type="molecule type" value="Genomic_DNA"/>
</dbReference>
<organism evidence="2 3">
    <name type="scientific">Bacillus benzoevorans</name>
    <dbReference type="NCBI Taxonomy" id="1456"/>
    <lineage>
        <taxon>Bacteria</taxon>
        <taxon>Bacillati</taxon>
        <taxon>Bacillota</taxon>
        <taxon>Bacilli</taxon>
        <taxon>Bacillales</taxon>
        <taxon>Bacillaceae</taxon>
        <taxon>Bacillus</taxon>
    </lineage>
</organism>
<dbReference type="Pfam" id="PF01078">
    <property type="entry name" value="Mg_chelatase"/>
    <property type="match status" value="1"/>
</dbReference>
<evidence type="ECO:0000259" key="1">
    <source>
        <dbReference type="Pfam" id="PF01078"/>
    </source>
</evidence>
<reference evidence="2 3" key="1">
    <citation type="submission" date="2020-08" db="EMBL/GenBank/DDBJ databases">
        <title>Genomic Encyclopedia of Type Strains, Phase IV (KMG-IV): sequencing the most valuable type-strain genomes for metagenomic binning, comparative biology and taxonomic classification.</title>
        <authorList>
            <person name="Goeker M."/>
        </authorList>
    </citation>
    <scope>NUCLEOTIDE SEQUENCE [LARGE SCALE GENOMIC DNA]</scope>
    <source>
        <strain evidence="2 3">DSM 5391</strain>
    </source>
</reference>
<proteinExistence type="predicted"/>
<gene>
    <name evidence="2" type="ORF">HNR53_003372</name>
</gene>
<feature type="domain" description="Magnesium chelatase ChlI-like catalytic" evidence="1">
    <location>
        <begin position="69"/>
        <end position="155"/>
    </location>
</feature>
<evidence type="ECO:0000313" key="2">
    <source>
        <dbReference type="EMBL" id="MBB6446708.1"/>
    </source>
</evidence>
<dbReference type="GO" id="GO:0005524">
    <property type="term" value="F:ATP binding"/>
    <property type="evidence" value="ECO:0007669"/>
    <property type="project" value="InterPro"/>
</dbReference>
<dbReference type="InterPro" id="IPR027417">
    <property type="entry name" value="P-loop_NTPase"/>
</dbReference>
<dbReference type="Proteomes" id="UP000531594">
    <property type="component" value="Unassembled WGS sequence"/>
</dbReference>
<dbReference type="SUPFAM" id="SSF52540">
    <property type="entry name" value="P-loop containing nucleoside triphosphate hydrolases"/>
    <property type="match status" value="1"/>
</dbReference>